<dbReference type="PANTHER" id="PTHR43283">
    <property type="entry name" value="BETA-LACTAMASE-RELATED"/>
    <property type="match status" value="1"/>
</dbReference>
<dbReference type="Proteomes" id="UP000648257">
    <property type="component" value="Unassembled WGS sequence"/>
</dbReference>
<dbReference type="Pfam" id="PF00144">
    <property type="entry name" value="Beta-lactamase"/>
    <property type="match status" value="1"/>
</dbReference>
<organism evidence="2 3">
    <name type="scientific">Undibacterium seohonense</name>
    <dbReference type="NCBI Taxonomy" id="1344950"/>
    <lineage>
        <taxon>Bacteria</taxon>
        <taxon>Pseudomonadati</taxon>
        <taxon>Pseudomonadota</taxon>
        <taxon>Betaproteobacteria</taxon>
        <taxon>Burkholderiales</taxon>
        <taxon>Oxalobacteraceae</taxon>
        <taxon>Undibacterium</taxon>
    </lineage>
</organism>
<protein>
    <submittedName>
        <fullName evidence="2">Serine hydrolase</fullName>
    </submittedName>
</protein>
<accession>A0ABR6X9J3</accession>
<feature type="domain" description="Beta-lactamase-related" evidence="1">
    <location>
        <begin position="89"/>
        <end position="375"/>
    </location>
</feature>
<sequence length="393" mass="43165">MKPAQQSAYPHAMEPIGNVREIYDGVLTPEMAVNTFRNIDRLFPSNRVAKSAKPLPLTMAAKPMTSLSFDDRGRQISLDQYLELNQVAGLLILKDGKIQLEKYRYGNTPQTRWMSMSIAKSITSTLIGAAIKQGKIRSLNDPVIQYVPSLKDSAYQKATVKDVLMMASGVRWNEAYSDPRSDRRRLLDAQISQVPGAAMQVMASLPQQSAAGTAFTYNTGETQVAAQLLRKAIGMPLASYLSERIWAKFGMEADANWWLDSPNGVEIGGSGFSATLRDYGRFGLFMLGGGLANKELILPTAWTYEATTPKSLRNGELIPYGYLWWPVNSREGFADGAYTAIGIHGQFLYINPRHSVVIVVWGAQPKPVGSARINDQAFFAAVSARLASKSAAQ</sequence>
<evidence type="ECO:0000313" key="3">
    <source>
        <dbReference type="Proteomes" id="UP000648257"/>
    </source>
</evidence>
<dbReference type="GO" id="GO:0016787">
    <property type="term" value="F:hydrolase activity"/>
    <property type="evidence" value="ECO:0007669"/>
    <property type="project" value="UniProtKB-KW"/>
</dbReference>
<keyword evidence="2" id="KW-0378">Hydrolase</keyword>
<name>A0ABR6X9J3_9BURK</name>
<reference evidence="2 3" key="1">
    <citation type="submission" date="2020-08" db="EMBL/GenBank/DDBJ databases">
        <title>Novel species isolated from subtropical streams in China.</title>
        <authorList>
            <person name="Lu H."/>
        </authorList>
    </citation>
    <scope>NUCLEOTIDE SEQUENCE [LARGE SCALE GENOMIC DNA]</scope>
    <source>
        <strain evidence="2 3">KACC 16656</strain>
    </source>
</reference>
<evidence type="ECO:0000313" key="2">
    <source>
        <dbReference type="EMBL" id="MBC3809572.1"/>
    </source>
</evidence>
<dbReference type="InterPro" id="IPR001466">
    <property type="entry name" value="Beta-lactam-related"/>
</dbReference>
<dbReference type="Gene3D" id="3.40.710.10">
    <property type="entry name" value="DD-peptidase/beta-lactamase superfamily"/>
    <property type="match status" value="1"/>
</dbReference>
<dbReference type="EMBL" id="JACOFW010000039">
    <property type="protein sequence ID" value="MBC3809572.1"/>
    <property type="molecule type" value="Genomic_DNA"/>
</dbReference>
<dbReference type="SUPFAM" id="SSF56601">
    <property type="entry name" value="beta-lactamase/transpeptidase-like"/>
    <property type="match status" value="1"/>
</dbReference>
<evidence type="ECO:0000259" key="1">
    <source>
        <dbReference type="Pfam" id="PF00144"/>
    </source>
</evidence>
<dbReference type="InterPro" id="IPR050789">
    <property type="entry name" value="Diverse_Enzym_Activities"/>
</dbReference>
<proteinExistence type="predicted"/>
<gene>
    <name evidence="2" type="ORF">H8K52_19710</name>
</gene>
<dbReference type="InterPro" id="IPR012338">
    <property type="entry name" value="Beta-lactam/transpept-like"/>
</dbReference>
<dbReference type="PANTHER" id="PTHR43283:SF14">
    <property type="entry name" value="BLL8153 PROTEIN"/>
    <property type="match status" value="1"/>
</dbReference>
<keyword evidence="3" id="KW-1185">Reference proteome</keyword>
<comment type="caution">
    <text evidence="2">The sequence shown here is derived from an EMBL/GenBank/DDBJ whole genome shotgun (WGS) entry which is preliminary data.</text>
</comment>